<dbReference type="InterPro" id="IPR025490">
    <property type="entry name" value="RqcP"/>
</dbReference>
<organism evidence="7 8">
    <name type="scientific">Chloracidobacterium validum</name>
    <dbReference type="NCBI Taxonomy" id="2821543"/>
    <lineage>
        <taxon>Bacteria</taxon>
        <taxon>Pseudomonadati</taxon>
        <taxon>Acidobacteriota</taxon>
        <taxon>Terriglobia</taxon>
        <taxon>Terriglobales</taxon>
        <taxon>Acidobacteriaceae</taxon>
        <taxon>Chloracidobacterium</taxon>
    </lineage>
</organism>
<dbReference type="EMBL" id="CP072648">
    <property type="protein sequence ID" value="QUW02085.1"/>
    <property type="molecule type" value="Genomic_DNA"/>
</dbReference>
<evidence type="ECO:0000256" key="5">
    <source>
        <dbReference type="PROSITE-ProRule" id="PRU00182"/>
    </source>
</evidence>
<dbReference type="PROSITE" id="PS50889">
    <property type="entry name" value="S4"/>
    <property type="match status" value="1"/>
</dbReference>
<feature type="domain" description="RNA-binding S4" evidence="6">
    <location>
        <begin position="1"/>
        <end position="62"/>
    </location>
</feature>
<keyword evidence="3 5" id="KW-0694">RNA-binding</keyword>
<dbReference type="CDD" id="cd00165">
    <property type="entry name" value="S4"/>
    <property type="match status" value="1"/>
</dbReference>
<sequence>MRLDLFLKVSRLVPRRTVAQNLCDVGAVLVNDLPAKSSRSIKAGDCLTLRLGKRQIVVRVVNVPETKCVKTPTALYERISEAPIEHVF</sequence>
<dbReference type="Proteomes" id="UP000676506">
    <property type="component" value="Chromosome 1"/>
</dbReference>
<dbReference type="PIRSF" id="PIRSF038881">
    <property type="entry name" value="RNAbp_HP1423"/>
    <property type="match status" value="1"/>
</dbReference>
<dbReference type="SUPFAM" id="SSF55174">
    <property type="entry name" value="Alpha-L RNA-binding motif"/>
    <property type="match status" value="1"/>
</dbReference>
<gene>
    <name evidence="7" type="ORF">J8C06_06850</name>
</gene>
<keyword evidence="8" id="KW-1185">Reference proteome</keyword>
<evidence type="ECO:0000256" key="4">
    <source>
        <dbReference type="ARBA" id="ARBA00022917"/>
    </source>
</evidence>
<keyword evidence="4" id="KW-0648">Protein biosynthesis</keyword>
<name>A0ABX8BAJ7_9BACT</name>
<evidence type="ECO:0000256" key="1">
    <source>
        <dbReference type="ARBA" id="ARBA00022555"/>
    </source>
</evidence>
<dbReference type="SMART" id="SM00363">
    <property type="entry name" value="S4"/>
    <property type="match status" value="1"/>
</dbReference>
<evidence type="ECO:0000256" key="3">
    <source>
        <dbReference type="ARBA" id="ARBA00022884"/>
    </source>
</evidence>
<accession>A0ABX8BAJ7</accession>
<evidence type="ECO:0000313" key="7">
    <source>
        <dbReference type="EMBL" id="QUW02085.1"/>
    </source>
</evidence>
<protein>
    <submittedName>
        <fullName evidence="7">RNA-binding S4 domain-containing protein</fullName>
    </submittedName>
</protein>
<dbReference type="RefSeq" id="WP_211427976.1">
    <property type="nucleotide sequence ID" value="NZ_CP072648.1"/>
</dbReference>
<keyword evidence="1" id="KW-0820">tRNA-binding</keyword>
<proteinExistence type="predicted"/>
<evidence type="ECO:0000256" key="2">
    <source>
        <dbReference type="ARBA" id="ARBA00022730"/>
    </source>
</evidence>
<dbReference type="InterPro" id="IPR002942">
    <property type="entry name" value="S4_RNA-bd"/>
</dbReference>
<dbReference type="Pfam" id="PF01479">
    <property type="entry name" value="S4"/>
    <property type="match status" value="1"/>
</dbReference>
<reference evidence="7 8" key="1">
    <citation type="submission" date="2021-03" db="EMBL/GenBank/DDBJ databases">
        <title>Genomic and phenotypic characterization of Chloracidobacterium isolates provides evidence for multiple species.</title>
        <authorList>
            <person name="Saini M.K."/>
            <person name="Costas A.M.G."/>
            <person name="Tank M."/>
            <person name="Bryant D.A."/>
        </authorList>
    </citation>
    <scope>NUCLEOTIDE SEQUENCE [LARGE SCALE GENOMIC DNA]</scope>
    <source>
        <strain evidence="7 8">BV2-C</strain>
    </source>
</reference>
<evidence type="ECO:0000313" key="8">
    <source>
        <dbReference type="Proteomes" id="UP000676506"/>
    </source>
</evidence>
<evidence type="ECO:0000259" key="6">
    <source>
        <dbReference type="SMART" id="SM00363"/>
    </source>
</evidence>
<dbReference type="InterPro" id="IPR036986">
    <property type="entry name" value="S4_RNA-bd_sf"/>
</dbReference>
<keyword evidence="2" id="KW-0699">rRNA-binding</keyword>
<dbReference type="Gene3D" id="3.10.290.10">
    <property type="entry name" value="RNA-binding S4 domain"/>
    <property type="match status" value="1"/>
</dbReference>